<reference evidence="3 4" key="1">
    <citation type="journal article" date="2018" name="Evol. Lett.">
        <title>Horizontal gene cluster transfer increased hallucinogenic mushroom diversity.</title>
        <authorList>
            <person name="Reynolds H.T."/>
            <person name="Vijayakumar V."/>
            <person name="Gluck-Thaler E."/>
            <person name="Korotkin H.B."/>
            <person name="Matheny P.B."/>
            <person name="Slot J.C."/>
        </authorList>
    </citation>
    <scope>NUCLEOTIDE SEQUENCE [LARGE SCALE GENOMIC DNA]</scope>
    <source>
        <strain evidence="3 4">SRW20</strain>
    </source>
</reference>
<comment type="caution">
    <text evidence="3">The sequence shown here is derived from an EMBL/GenBank/DDBJ whole genome shotgun (WGS) entry which is preliminary data.</text>
</comment>
<feature type="region of interest" description="Disordered" evidence="1">
    <location>
        <begin position="254"/>
        <end position="304"/>
    </location>
</feature>
<keyword evidence="4" id="KW-1185">Reference proteome</keyword>
<dbReference type="AlphaFoldDB" id="A0A409YA40"/>
<evidence type="ECO:0000256" key="2">
    <source>
        <dbReference type="SAM" id="SignalP"/>
    </source>
</evidence>
<feature type="signal peptide" evidence="2">
    <location>
        <begin position="1"/>
        <end position="18"/>
    </location>
</feature>
<feature type="compositionally biased region" description="Basic and acidic residues" evidence="1">
    <location>
        <begin position="254"/>
        <end position="292"/>
    </location>
</feature>
<protein>
    <recommendedName>
        <fullName evidence="5">Thyroglobulin type-1 domain-containing protein</fullName>
    </recommendedName>
</protein>
<accession>A0A409YA40</accession>
<evidence type="ECO:0008006" key="5">
    <source>
        <dbReference type="Google" id="ProtNLM"/>
    </source>
</evidence>
<evidence type="ECO:0000313" key="3">
    <source>
        <dbReference type="EMBL" id="PPQ99867.1"/>
    </source>
</evidence>
<organism evidence="3 4">
    <name type="scientific">Gymnopilus dilepis</name>
    <dbReference type="NCBI Taxonomy" id="231916"/>
    <lineage>
        <taxon>Eukaryota</taxon>
        <taxon>Fungi</taxon>
        <taxon>Dikarya</taxon>
        <taxon>Basidiomycota</taxon>
        <taxon>Agaricomycotina</taxon>
        <taxon>Agaricomycetes</taxon>
        <taxon>Agaricomycetidae</taxon>
        <taxon>Agaricales</taxon>
        <taxon>Agaricineae</taxon>
        <taxon>Hymenogastraceae</taxon>
        <taxon>Gymnopilus</taxon>
    </lineage>
</organism>
<dbReference type="EMBL" id="NHYE01001041">
    <property type="protein sequence ID" value="PPQ99867.1"/>
    <property type="molecule type" value="Genomic_DNA"/>
</dbReference>
<proteinExistence type="predicted"/>
<name>A0A409YA40_9AGAR</name>
<gene>
    <name evidence="3" type="ORF">CVT26_009314</name>
</gene>
<feature type="chain" id="PRO_5019169245" description="Thyroglobulin type-1 domain-containing protein" evidence="2">
    <location>
        <begin position="19"/>
        <end position="304"/>
    </location>
</feature>
<dbReference type="Proteomes" id="UP000284706">
    <property type="component" value="Unassembled WGS sequence"/>
</dbReference>
<dbReference type="InParanoid" id="A0A409YA40"/>
<sequence>MLLWNLLLLLCSIHLTTALNNTVTASDLQTKQHCTHGHWKEEHKCACGSVSRLQHVDGKKNLPSWDCCDSLTDAEERRTAPVRGKHLDPIYKQRCDNRGLLSRHPPKCPCDMVPRVNKKGHWDCCYNLTSDEQVRTDEAKQKAFHLREIETDHGRCTGLEAVLAPIDCTSTEFPLVRVRKAHLWDCCKSLTKKEEGHLQFVQESIKKQCRGSVYYISEDGLYIPKERCPVGLYAKKDTHWWDCCPELTDEEKKIGNEQRAEAERQLRDRHKELERVRADDEARREQRKKDMAACESAHSWPRLK</sequence>
<keyword evidence="2" id="KW-0732">Signal</keyword>
<dbReference type="OrthoDB" id="10595078at2759"/>
<evidence type="ECO:0000313" key="4">
    <source>
        <dbReference type="Proteomes" id="UP000284706"/>
    </source>
</evidence>
<evidence type="ECO:0000256" key="1">
    <source>
        <dbReference type="SAM" id="MobiDB-lite"/>
    </source>
</evidence>